<feature type="transmembrane region" description="Helical" evidence="7">
    <location>
        <begin position="456"/>
        <end position="485"/>
    </location>
</feature>
<keyword evidence="5 7" id="KW-0472">Membrane</keyword>
<keyword evidence="2" id="KW-1003">Cell membrane</keyword>
<dbReference type="InterPro" id="IPR025857">
    <property type="entry name" value="MacB_PCD"/>
</dbReference>
<dbReference type="EMBL" id="BAAANQ010000006">
    <property type="protein sequence ID" value="GAA2055897.1"/>
    <property type="molecule type" value="Genomic_DNA"/>
</dbReference>
<dbReference type="PANTHER" id="PTHR30572:SF4">
    <property type="entry name" value="ABC TRANSPORTER PERMEASE YTRF"/>
    <property type="match status" value="1"/>
</dbReference>
<evidence type="ECO:0000256" key="1">
    <source>
        <dbReference type="ARBA" id="ARBA00004651"/>
    </source>
</evidence>
<organism evidence="10 11">
    <name type="scientific">Streptomyces cheonanensis</name>
    <dbReference type="NCBI Taxonomy" id="312720"/>
    <lineage>
        <taxon>Bacteria</taxon>
        <taxon>Bacillati</taxon>
        <taxon>Actinomycetota</taxon>
        <taxon>Actinomycetes</taxon>
        <taxon>Kitasatosporales</taxon>
        <taxon>Streptomycetaceae</taxon>
        <taxon>Streptomyces</taxon>
    </lineage>
</organism>
<evidence type="ECO:0000313" key="10">
    <source>
        <dbReference type="EMBL" id="GAA2055897.1"/>
    </source>
</evidence>
<keyword evidence="3 7" id="KW-0812">Transmembrane</keyword>
<evidence type="ECO:0000259" key="9">
    <source>
        <dbReference type="Pfam" id="PF12704"/>
    </source>
</evidence>
<feature type="transmembrane region" description="Helical" evidence="7">
    <location>
        <begin position="328"/>
        <end position="352"/>
    </location>
</feature>
<feature type="domain" description="MacB-like periplasmic core" evidence="9">
    <location>
        <begin position="506"/>
        <end position="716"/>
    </location>
</feature>
<evidence type="ECO:0000256" key="2">
    <source>
        <dbReference type="ARBA" id="ARBA00022475"/>
    </source>
</evidence>
<keyword evidence="4 7" id="KW-1133">Transmembrane helix</keyword>
<comment type="similarity">
    <text evidence="6">Belongs to the ABC-4 integral membrane protein family.</text>
</comment>
<evidence type="ECO:0000259" key="8">
    <source>
        <dbReference type="Pfam" id="PF02687"/>
    </source>
</evidence>
<comment type="subcellular location">
    <subcellularLocation>
        <location evidence="1">Cell membrane</location>
        <topology evidence="1">Multi-pass membrane protein</topology>
    </subcellularLocation>
</comment>
<feature type="domain" description="MacB-like periplasmic core" evidence="9">
    <location>
        <begin position="29"/>
        <end position="245"/>
    </location>
</feature>
<gene>
    <name evidence="10" type="ORF">GCM10009757_33240</name>
</gene>
<evidence type="ECO:0000256" key="3">
    <source>
        <dbReference type="ARBA" id="ARBA00022692"/>
    </source>
</evidence>
<accession>A0ABP5GXY5</accession>
<evidence type="ECO:0000256" key="6">
    <source>
        <dbReference type="ARBA" id="ARBA00038076"/>
    </source>
</evidence>
<dbReference type="Pfam" id="PF12704">
    <property type="entry name" value="MacB_PCD"/>
    <property type="match status" value="2"/>
</dbReference>
<feature type="transmembrane region" description="Helical" evidence="7">
    <location>
        <begin position="747"/>
        <end position="772"/>
    </location>
</feature>
<sequence length="874" mass="89940">MGRGRGMAVLRASVRNLWAHKGRMALSGMAVLLSVAFVCGTLVFTATMTTTFDKLFARTASDVMVGPAERSRGGSFDLPSAVGKPDTVPAALAGEVAAVPGVERVTGSVSSPLVVVVDAANENIGPTTGAPTLASAWSAVEPRSMEVREGTPPSGPGEIMVDADTAGRKNLAVGDRLRLLTAFGDFPVRISGIAAYTVTNPGATRLYLDGPAAREFLLGGEEAFTELYVDGDGSLTDEALRDAIAAAVGGDGTYQLRTAQEYADDSRDAIGEVMSVVRYVLLGFAGIALLVGVFLIVNTFSMLVAQRTREIGLLRAIGSGRGQINRSVLIEALLLGLIGSVLGFGAGIGLAVGLMVALRAFGLNLSTDDLTIGWSVPVTGVVLGTAVTLLAAYVPARRAGRITPMAALRDAGTPGDVRAGRVRAALGAGCAVAGLGLLAGTAVVESAADGVLFLAAGIVLSLLGLILAAPALVGLVVRVLGVLLLRVFGPVGRLAERNALRNPRRTGATAAALMIGLALVSGLSVVGSSMVASATDEIDASVGADFMLSPSNFGPVLPDVSAAVEEVRADGDAVASVTEYRVLSATATTPDGTVVDRQLAAAQPSMLEDLRVSTVAGDLAQVYEEPGGGLALDEDEAATLGLGVGDEVRVDFAGDSGPAALTVRAITEKSALEGGVWTVSLDTARAHLGPEALPLPSLLFVTAREGRAEEARVALEAALEPYPQMELRDQYELKEQIREQIGQLLNMVYGLLALAIVVAVLGVVNTLALAVVERTREIGLLRAIGLSRRQLRRMIRLESVVIALFGALLGVGLGLAWGAASHRLMALEGMRVLEIPWPVITVVFAGAALVGLVAAVAPAFRAGRMNILTAIGTE</sequence>
<reference evidence="11" key="1">
    <citation type="journal article" date="2019" name="Int. J. Syst. Evol. Microbiol.">
        <title>The Global Catalogue of Microorganisms (GCM) 10K type strain sequencing project: providing services to taxonomists for standard genome sequencing and annotation.</title>
        <authorList>
            <consortium name="The Broad Institute Genomics Platform"/>
            <consortium name="The Broad Institute Genome Sequencing Center for Infectious Disease"/>
            <person name="Wu L."/>
            <person name="Ma J."/>
        </authorList>
    </citation>
    <scope>NUCLEOTIDE SEQUENCE [LARGE SCALE GENOMIC DNA]</scope>
    <source>
        <strain evidence="11">JCM 14549</strain>
    </source>
</reference>
<keyword evidence="11" id="KW-1185">Reference proteome</keyword>
<evidence type="ECO:0000256" key="4">
    <source>
        <dbReference type="ARBA" id="ARBA00022989"/>
    </source>
</evidence>
<feature type="domain" description="ABC3 transporter permease C-terminal" evidence="8">
    <location>
        <begin position="751"/>
        <end position="867"/>
    </location>
</feature>
<feature type="transmembrane region" description="Helical" evidence="7">
    <location>
        <begin position="372"/>
        <end position="394"/>
    </location>
</feature>
<protein>
    <submittedName>
        <fullName evidence="10">FtsX-like permease family protein</fullName>
    </submittedName>
</protein>
<feature type="transmembrane region" description="Helical" evidence="7">
    <location>
        <begin position="506"/>
        <end position="526"/>
    </location>
</feature>
<evidence type="ECO:0000313" key="11">
    <source>
        <dbReference type="Proteomes" id="UP001403094"/>
    </source>
</evidence>
<evidence type="ECO:0000256" key="7">
    <source>
        <dbReference type="SAM" id="Phobius"/>
    </source>
</evidence>
<comment type="caution">
    <text evidence="10">The sequence shown here is derived from an EMBL/GenBank/DDBJ whole genome shotgun (WGS) entry which is preliminary data.</text>
</comment>
<feature type="transmembrane region" description="Helical" evidence="7">
    <location>
        <begin position="279"/>
        <end position="305"/>
    </location>
</feature>
<feature type="transmembrane region" description="Helical" evidence="7">
    <location>
        <begin position="837"/>
        <end position="860"/>
    </location>
</feature>
<dbReference type="Proteomes" id="UP001403094">
    <property type="component" value="Unassembled WGS sequence"/>
</dbReference>
<name>A0ABP5GXY5_9ACTN</name>
<dbReference type="InterPro" id="IPR050250">
    <property type="entry name" value="Macrolide_Exporter_MacB"/>
</dbReference>
<dbReference type="Pfam" id="PF02687">
    <property type="entry name" value="FtsX"/>
    <property type="match status" value="2"/>
</dbReference>
<evidence type="ECO:0000256" key="5">
    <source>
        <dbReference type="ARBA" id="ARBA00023136"/>
    </source>
</evidence>
<feature type="domain" description="ABC3 transporter permease C-terminal" evidence="8">
    <location>
        <begin position="284"/>
        <end position="404"/>
    </location>
</feature>
<dbReference type="PANTHER" id="PTHR30572">
    <property type="entry name" value="MEMBRANE COMPONENT OF TRANSPORTER-RELATED"/>
    <property type="match status" value="1"/>
</dbReference>
<proteinExistence type="inferred from homology"/>
<dbReference type="InterPro" id="IPR003838">
    <property type="entry name" value="ABC3_permease_C"/>
</dbReference>
<feature type="transmembrane region" description="Helical" evidence="7">
    <location>
        <begin position="424"/>
        <end position="444"/>
    </location>
</feature>
<feature type="transmembrane region" description="Helical" evidence="7">
    <location>
        <begin position="797"/>
        <end position="817"/>
    </location>
</feature>